<dbReference type="EMBL" id="JAUBDH010000014">
    <property type="protein sequence ID" value="MDW0111462.1"/>
    <property type="molecule type" value="Genomic_DNA"/>
</dbReference>
<keyword evidence="3" id="KW-1005">Bacterial flagellum biogenesis</keyword>
<evidence type="ECO:0000256" key="3">
    <source>
        <dbReference type="ARBA" id="ARBA00022795"/>
    </source>
</evidence>
<keyword evidence="8" id="KW-0966">Cell projection</keyword>
<dbReference type="InterPro" id="IPR008622">
    <property type="entry name" value="FliT"/>
</dbReference>
<dbReference type="RefSeq" id="WP_317937127.1">
    <property type="nucleotide sequence ID" value="NZ_JAUBDH010000014.1"/>
</dbReference>
<proteinExistence type="inferred from homology"/>
<dbReference type="Pfam" id="PF05400">
    <property type="entry name" value="FliT"/>
    <property type="match status" value="1"/>
</dbReference>
<keyword evidence="9" id="KW-1185">Reference proteome</keyword>
<evidence type="ECO:0000313" key="8">
    <source>
        <dbReference type="EMBL" id="MDW0111462.1"/>
    </source>
</evidence>
<comment type="caution">
    <text evidence="8">The sequence shown here is derived from an EMBL/GenBank/DDBJ whole genome shotgun (WGS) entry which is preliminary data.</text>
</comment>
<dbReference type="Proteomes" id="UP001280629">
    <property type="component" value="Unassembled WGS sequence"/>
</dbReference>
<name>A0ABU4G3C3_9BACL</name>
<keyword evidence="4" id="KW-0143">Chaperone</keyword>
<evidence type="ECO:0000256" key="7">
    <source>
        <dbReference type="ARBA" id="ARBA00093797"/>
    </source>
</evidence>
<sequence length="117" mass="13401">MIRPELLQWKEATDRLLALPVTNDETQREAMIASVESILDEREQLQPRIQPPFSADEEAYGKELVAREPKVAAKLENYLTAIRKDLSASQTKKDSVRSYVNPYSKVARDGTFYDTKQ</sequence>
<comment type="subcellular location">
    <subcellularLocation>
        <location evidence="1">Cytoplasm</location>
        <location evidence="1">Cytosol</location>
    </subcellularLocation>
</comment>
<gene>
    <name evidence="8" type="ORF">QT716_15675</name>
</gene>
<evidence type="ECO:0000256" key="1">
    <source>
        <dbReference type="ARBA" id="ARBA00004514"/>
    </source>
</evidence>
<reference evidence="8 9" key="1">
    <citation type="submission" date="2023-06" db="EMBL/GenBank/DDBJ databases">
        <title>Sporosarcina sp. nov., isolated from Korean traditional fermented seafood 'Jeotgal'.</title>
        <authorList>
            <person name="Yang A.-I."/>
            <person name="Shin N.-R."/>
        </authorList>
    </citation>
    <scope>NUCLEOTIDE SEQUENCE [LARGE SCALE GENOMIC DNA]</scope>
    <source>
        <strain evidence="8 9">KCTC3840</strain>
    </source>
</reference>
<evidence type="ECO:0000313" key="9">
    <source>
        <dbReference type="Proteomes" id="UP001280629"/>
    </source>
</evidence>
<organism evidence="8 9">
    <name type="scientific">Sporosarcina aquimarina</name>
    <dbReference type="NCBI Taxonomy" id="114975"/>
    <lineage>
        <taxon>Bacteria</taxon>
        <taxon>Bacillati</taxon>
        <taxon>Bacillota</taxon>
        <taxon>Bacilli</taxon>
        <taxon>Bacillales</taxon>
        <taxon>Caryophanaceae</taxon>
        <taxon>Sporosarcina</taxon>
    </lineage>
</organism>
<evidence type="ECO:0000256" key="2">
    <source>
        <dbReference type="ARBA" id="ARBA00022490"/>
    </source>
</evidence>
<keyword evidence="8" id="KW-0969">Cilium</keyword>
<keyword evidence="8" id="KW-0282">Flagellum</keyword>
<evidence type="ECO:0000256" key="5">
    <source>
        <dbReference type="ARBA" id="ARBA00093765"/>
    </source>
</evidence>
<comment type="function">
    <text evidence="5">May act as an export chaperone for the filament capping protein FliD.</text>
</comment>
<accession>A0ABU4G3C3</accession>
<evidence type="ECO:0000256" key="4">
    <source>
        <dbReference type="ARBA" id="ARBA00023186"/>
    </source>
</evidence>
<comment type="similarity">
    <text evidence="6">Belongs to the bacillales FliT family.</text>
</comment>
<keyword evidence="2" id="KW-0963">Cytoplasm</keyword>
<protein>
    <recommendedName>
        <fullName evidence="7">Flagellar protein FliT</fullName>
    </recommendedName>
</protein>
<evidence type="ECO:0000256" key="6">
    <source>
        <dbReference type="ARBA" id="ARBA00093785"/>
    </source>
</evidence>